<name>A0A2P7TWY6_9NEIS</name>
<reference evidence="1 2" key="1">
    <citation type="submission" date="2018-03" db="EMBL/GenBank/DDBJ databases">
        <title>Neisseria weixii sp. nov., isolated from the intestinal contents of Tibetan Plateau pika (Ochotona curzoniae) in Yushu, Qinghai Province, China.</title>
        <authorList>
            <person name="Gui Z."/>
        </authorList>
    </citation>
    <scope>NUCLEOTIDE SEQUENCE [LARGE SCALE GENOMIC DNA]</scope>
    <source>
        <strain evidence="1 2">ATCC 51483</strain>
    </source>
</reference>
<keyword evidence="2" id="KW-1185">Reference proteome</keyword>
<dbReference type="EMBL" id="PXYY01000145">
    <property type="protein sequence ID" value="PSJ79252.1"/>
    <property type="molecule type" value="Genomic_DNA"/>
</dbReference>
<proteinExistence type="predicted"/>
<comment type="caution">
    <text evidence="1">The sequence shown here is derived from an EMBL/GenBank/DDBJ whole genome shotgun (WGS) entry which is preliminary data.</text>
</comment>
<evidence type="ECO:0000313" key="1">
    <source>
        <dbReference type="EMBL" id="PSJ79252.1"/>
    </source>
</evidence>
<accession>A0A2P7TWY6</accession>
<dbReference type="AlphaFoldDB" id="A0A2P7TWY6"/>
<organism evidence="1 2">
    <name type="scientific">Neisseria iguanae</name>
    <dbReference type="NCBI Taxonomy" id="90242"/>
    <lineage>
        <taxon>Bacteria</taxon>
        <taxon>Pseudomonadati</taxon>
        <taxon>Pseudomonadota</taxon>
        <taxon>Betaproteobacteria</taxon>
        <taxon>Neisseriales</taxon>
        <taxon>Neisseriaceae</taxon>
        <taxon>Neisseria</taxon>
    </lineage>
</organism>
<sequence>MRPRPIFNEEGTGLPNHYMYKITDALALGYVLSIMDPDLTLERLNFFLNRVGNRAANSLEILLDQVRKMLLGKGVAETQVGDISDNADSRQNYHQHLHELKEYLEKSGRNYCFKEISFEKALEDSDEGLAMRYALKALNPFVFTGMDYSRYNADGYLSLFSQENPNSMTESYPSRRMKMLEVKTA</sequence>
<dbReference type="Proteomes" id="UP000241868">
    <property type="component" value="Unassembled WGS sequence"/>
</dbReference>
<gene>
    <name evidence="1" type="ORF">C7N83_13310</name>
</gene>
<protein>
    <submittedName>
        <fullName evidence="1">Uncharacterized protein</fullName>
    </submittedName>
</protein>
<evidence type="ECO:0000313" key="2">
    <source>
        <dbReference type="Proteomes" id="UP000241868"/>
    </source>
</evidence>